<dbReference type="GO" id="GO:0005506">
    <property type="term" value="F:iron ion binding"/>
    <property type="evidence" value="ECO:0007669"/>
    <property type="project" value="InterPro"/>
</dbReference>
<evidence type="ECO:0000259" key="8">
    <source>
        <dbReference type="PROSITE" id="PS51471"/>
    </source>
</evidence>
<dbReference type="AlphaFoldDB" id="W4G4D0"/>
<keyword evidence="4" id="KW-0223">Dioxygenase</keyword>
<dbReference type="GO" id="GO:0016705">
    <property type="term" value="F:oxidoreductase activity, acting on paired donors, with incorporation or reduction of molecular oxygen"/>
    <property type="evidence" value="ECO:0007669"/>
    <property type="project" value="InterPro"/>
</dbReference>
<dbReference type="GO" id="GO:0031418">
    <property type="term" value="F:L-ascorbic acid binding"/>
    <property type="evidence" value="ECO:0007669"/>
    <property type="project" value="InterPro"/>
</dbReference>
<dbReference type="Gene3D" id="2.60.120.620">
    <property type="entry name" value="q2cbj1_9rhob like domain"/>
    <property type="match status" value="1"/>
</dbReference>
<dbReference type="GO" id="GO:0051213">
    <property type="term" value="F:dioxygenase activity"/>
    <property type="evidence" value="ECO:0007669"/>
    <property type="project" value="UniProtKB-KW"/>
</dbReference>
<proteinExistence type="predicted"/>
<keyword evidence="2" id="KW-0479">Metal-binding</keyword>
<evidence type="ECO:0000256" key="6">
    <source>
        <dbReference type="ARBA" id="ARBA00023004"/>
    </source>
</evidence>
<dbReference type="EMBL" id="KI913146">
    <property type="protein sequence ID" value="ETV73909.1"/>
    <property type="molecule type" value="Genomic_DNA"/>
</dbReference>
<accession>W4G4D0</accession>
<evidence type="ECO:0000256" key="1">
    <source>
        <dbReference type="ARBA" id="ARBA00001961"/>
    </source>
</evidence>
<keyword evidence="3" id="KW-0256">Endoplasmic reticulum</keyword>
<dbReference type="SUPFAM" id="SSF48452">
    <property type="entry name" value="TPR-like"/>
    <property type="match status" value="1"/>
</dbReference>
<dbReference type="STRING" id="112090.W4G4D0"/>
<dbReference type="Gene3D" id="1.25.40.10">
    <property type="entry name" value="Tetratricopeptide repeat domain"/>
    <property type="match status" value="1"/>
</dbReference>
<evidence type="ECO:0000313" key="9">
    <source>
        <dbReference type="EMBL" id="ETV73909.1"/>
    </source>
</evidence>
<evidence type="ECO:0000256" key="7">
    <source>
        <dbReference type="ARBA" id="ARBA00023180"/>
    </source>
</evidence>
<evidence type="ECO:0000256" key="5">
    <source>
        <dbReference type="ARBA" id="ARBA00023002"/>
    </source>
</evidence>
<dbReference type="RefSeq" id="XP_009836424.1">
    <property type="nucleotide sequence ID" value="XM_009838122.1"/>
</dbReference>
<evidence type="ECO:0000256" key="2">
    <source>
        <dbReference type="ARBA" id="ARBA00022723"/>
    </source>
</evidence>
<name>W4G4D0_APHAT</name>
<protein>
    <recommendedName>
        <fullName evidence="8">Fe2OG dioxygenase domain-containing protein</fullName>
    </recommendedName>
</protein>
<dbReference type="GeneID" id="20813232"/>
<dbReference type="InterPro" id="IPR011990">
    <property type="entry name" value="TPR-like_helical_dom_sf"/>
</dbReference>
<dbReference type="VEuPathDB" id="FungiDB:H257_11236"/>
<evidence type="ECO:0000256" key="4">
    <source>
        <dbReference type="ARBA" id="ARBA00022964"/>
    </source>
</evidence>
<evidence type="ECO:0000256" key="3">
    <source>
        <dbReference type="ARBA" id="ARBA00022824"/>
    </source>
</evidence>
<organism evidence="9">
    <name type="scientific">Aphanomyces astaci</name>
    <name type="common">Crayfish plague agent</name>
    <dbReference type="NCBI Taxonomy" id="112090"/>
    <lineage>
        <taxon>Eukaryota</taxon>
        <taxon>Sar</taxon>
        <taxon>Stramenopiles</taxon>
        <taxon>Oomycota</taxon>
        <taxon>Saprolegniomycetes</taxon>
        <taxon>Saprolegniales</taxon>
        <taxon>Verrucalvaceae</taxon>
        <taxon>Aphanomyces</taxon>
    </lineage>
</organism>
<feature type="domain" description="Fe2OG dioxygenase" evidence="8">
    <location>
        <begin position="355"/>
        <end position="441"/>
    </location>
</feature>
<dbReference type="PROSITE" id="PS51471">
    <property type="entry name" value="FE2OG_OXY"/>
    <property type="match status" value="1"/>
</dbReference>
<sequence length="509" mass="56191">MHPDDWLKHKINRKMDAADLLDQYTDAIYAATYTADEVAALKARKKLNETVMLCRTILRDESWEHDATVNELDVYLTYASALESLTRRYEAIDVLVRGLDVMDDHPMLQLALARLQFKAGLYNDALETCLLVMQAYPHDTRCSADSAADAYHLAGTAPSSTIYSSPCPFSLGVGWVKIHGDDHTNAYALWSRGALAIPSSSVLARQHRKRQCWDNDAPDDFLLPHGLVGQGTSGLPAEGFAVPASTRAVALFDPTTQANRLVFRSSSPLLTKGECDAVIDIVDAFHRDVRHGQWGTVRHSSVNTTDVAVEDIPLLRPWLRKLLNSRVYPFLHECFPRLADHTSMRDDTTGATRCRVHDAFIVRYDELDQSLSLPEHNDTSVVSVVVSLNDRFVGGGTWFHALQQVVDAPVGHAVAFAGPLRHGGHAITSGCRLILVLFLYVDGFAYGDYLNAVYDDVASPQDTDKGFVVYNQTVELVATLNQAPTSMAVSPLDVAQDDESCKQPKHETG</sequence>
<dbReference type="InterPro" id="IPR005123">
    <property type="entry name" value="Oxoglu/Fe-dep_dioxygenase_dom"/>
</dbReference>
<dbReference type="OrthoDB" id="69177at2759"/>
<dbReference type="InterPro" id="IPR006620">
    <property type="entry name" value="Pro_4_hyd_alph"/>
</dbReference>
<keyword evidence="7" id="KW-0325">Glycoprotein</keyword>
<keyword evidence="6" id="KW-0408">Iron</keyword>
<reference evidence="9" key="1">
    <citation type="submission" date="2013-12" db="EMBL/GenBank/DDBJ databases">
        <title>The Genome Sequence of Aphanomyces astaci APO3.</title>
        <authorList>
            <consortium name="The Broad Institute Genomics Platform"/>
            <person name="Russ C."/>
            <person name="Tyler B."/>
            <person name="van West P."/>
            <person name="Dieguez-Uribeondo J."/>
            <person name="Young S.K."/>
            <person name="Zeng Q."/>
            <person name="Gargeya S."/>
            <person name="Fitzgerald M."/>
            <person name="Abouelleil A."/>
            <person name="Alvarado L."/>
            <person name="Chapman S.B."/>
            <person name="Gainer-Dewar J."/>
            <person name="Goldberg J."/>
            <person name="Griggs A."/>
            <person name="Gujja S."/>
            <person name="Hansen M."/>
            <person name="Howarth C."/>
            <person name="Imamovic A."/>
            <person name="Ireland A."/>
            <person name="Larimer J."/>
            <person name="McCowan C."/>
            <person name="Murphy C."/>
            <person name="Pearson M."/>
            <person name="Poon T.W."/>
            <person name="Priest M."/>
            <person name="Roberts A."/>
            <person name="Saif S."/>
            <person name="Shea T."/>
            <person name="Sykes S."/>
            <person name="Wortman J."/>
            <person name="Nusbaum C."/>
            <person name="Birren B."/>
        </authorList>
    </citation>
    <scope>NUCLEOTIDE SEQUENCE [LARGE SCALE GENOMIC DNA]</scope>
    <source>
        <strain evidence="9">APO3</strain>
    </source>
</reference>
<gene>
    <name evidence="9" type="ORF">H257_11236</name>
</gene>
<keyword evidence="5" id="KW-0560">Oxidoreductase</keyword>
<comment type="cofactor">
    <cofactor evidence="1">
        <name>L-ascorbate</name>
        <dbReference type="ChEBI" id="CHEBI:38290"/>
    </cofactor>
</comment>
<dbReference type="SMART" id="SM00702">
    <property type="entry name" value="P4Hc"/>
    <property type="match status" value="1"/>
</dbReference>